<dbReference type="Proteomes" id="UP001281761">
    <property type="component" value="Unassembled WGS sequence"/>
</dbReference>
<name>A0ABQ9WSW8_9EUKA</name>
<evidence type="ECO:0000313" key="1">
    <source>
        <dbReference type="EMBL" id="KAK2942584.1"/>
    </source>
</evidence>
<comment type="caution">
    <text evidence="1">The sequence shown here is derived from an EMBL/GenBank/DDBJ whole genome shotgun (WGS) entry which is preliminary data.</text>
</comment>
<evidence type="ECO:0000313" key="2">
    <source>
        <dbReference type="Proteomes" id="UP001281761"/>
    </source>
</evidence>
<reference evidence="1 2" key="1">
    <citation type="journal article" date="2022" name="bioRxiv">
        <title>Genomics of Preaxostyla Flagellates Illuminates Evolutionary Transitions and the Path Towards Mitochondrial Loss.</title>
        <authorList>
            <person name="Novak L.V.F."/>
            <person name="Treitli S.C."/>
            <person name="Pyrih J."/>
            <person name="Halakuc P."/>
            <person name="Pipaliya S.V."/>
            <person name="Vacek V."/>
            <person name="Brzon O."/>
            <person name="Soukal P."/>
            <person name="Eme L."/>
            <person name="Dacks J.B."/>
            <person name="Karnkowska A."/>
            <person name="Elias M."/>
            <person name="Hampl V."/>
        </authorList>
    </citation>
    <scope>NUCLEOTIDE SEQUENCE [LARGE SCALE GENOMIC DNA]</scope>
    <source>
        <strain evidence="1">NAU3</strain>
        <tissue evidence="1">Gut</tissue>
    </source>
</reference>
<organism evidence="1 2">
    <name type="scientific">Blattamonas nauphoetae</name>
    <dbReference type="NCBI Taxonomy" id="2049346"/>
    <lineage>
        <taxon>Eukaryota</taxon>
        <taxon>Metamonada</taxon>
        <taxon>Preaxostyla</taxon>
        <taxon>Oxymonadida</taxon>
        <taxon>Blattamonas</taxon>
    </lineage>
</organism>
<gene>
    <name evidence="1" type="ORF">BLNAU_22501</name>
</gene>
<dbReference type="EMBL" id="JARBJD010000398">
    <property type="protein sequence ID" value="KAK2942584.1"/>
    <property type="molecule type" value="Genomic_DNA"/>
</dbReference>
<proteinExistence type="predicted"/>
<sequence>MISSEDPEYSPFLKWNPTDPLTVDSAGRVFISLGSMVRDGYVFDGELVNKASKFLSSRKQLFKREKDFDCFLRAIGKESSNAIPTLVDSMTVLLFSSHHSIFKGTLTFIHTCLNWCPLSTRLAIVSSSLIPRIPSSPHCRALSLVEDNCILNDLIEIVHTIVRLSTAGYLHCLSTDVGLDPQSVRDVVLHEVLMPMEPSLVQISRNHHFLSWNDEWSSTMGLMTHILKLSPFHQPTLDFVCSSRIPIVIQSLLSQNEHERNNQFVIGLMSNNIDEWKKDGGETWCRGRILLQTQEQEGFFEGIEQILFHDKISGGGKCVRFYSFNLLNKLGLNSPRPE</sequence>
<protein>
    <submittedName>
        <fullName evidence="1">Uncharacterized protein</fullName>
    </submittedName>
</protein>
<accession>A0ABQ9WSW8</accession>
<keyword evidence="2" id="KW-1185">Reference proteome</keyword>